<sequence>VVEHNSSHLRRRLEVIYGTSASRIWGSVARRCHTYKKLESPYLELKTQECLRWACNPQMPMHSTQVWR</sequence>
<name>A0ABS8UWS7_DATST</name>
<evidence type="ECO:0000313" key="1">
    <source>
        <dbReference type="EMBL" id="MCD9639298.1"/>
    </source>
</evidence>
<dbReference type="EMBL" id="JACEIK010002887">
    <property type="protein sequence ID" value="MCD9639298.1"/>
    <property type="molecule type" value="Genomic_DNA"/>
</dbReference>
<reference evidence="1 2" key="1">
    <citation type="journal article" date="2021" name="BMC Genomics">
        <title>Datura genome reveals duplications of psychoactive alkaloid biosynthetic genes and high mutation rate following tissue culture.</title>
        <authorList>
            <person name="Rajewski A."/>
            <person name="Carter-House D."/>
            <person name="Stajich J."/>
            <person name="Litt A."/>
        </authorList>
    </citation>
    <scope>NUCLEOTIDE SEQUENCE [LARGE SCALE GENOMIC DNA]</scope>
    <source>
        <strain evidence="1">AR-01</strain>
    </source>
</reference>
<keyword evidence="2" id="KW-1185">Reference proteome</keyword>
<evidence type="ECO:0000313" key="2">
    <source>
        <dbReference type="Proteomes" id="UP000823775"/>
    </source>
</evidence>
<dbReference type="Proteomes" id="UP000823775">
    <property type="component" value="Unassembled WGS sequence"/>
</dbReference>
<organism evidence="1 2">
    <name type="scientific">Datura stramonium</name>
    <name type="common">Jimsonweed</name>
    <name type="synonym">Common thornapple</name>
    <dbReference type="NCBI Taxonomy" id="4076"/>
    <lineage>
        <taxon>Eukaryota</taxon>
        <taxon>Viridiplantae</taxon>
        <taxon>Streptophyta</taxon>
        <taxon>Embryophyta</taxon>
        <taxon>Tracheophyta</taxon>
        <taxon>Spermatophyta</taxon>
        <taxon>Magnoliopsida</taxon>
        <taxon>eudicotyledons</taxon>
        <taxon>Gunneridae</taxon>
        <taxon>Pentapetalae</taxon>
        <taxon>asterids</taxon>
        <taxon>lamiids</taxon>
        <taxon>Solanales</taxon>
        <taxon>Solanaceae</taxon>
        <taxon>Solanoideae</taxon>
        <taxon>Datureae</taxon>
        <taxon>Datura</taxon>
    </lineage>
</organism>
<comment type="caution">
    <text evidence="1">The sequence shown here is derived from an EMBL/GenBank/DDBJ whole genome shotgun (WGS) entry which is preliminary data.</text>
</comment>
<feature type="non-terminal residue" evidence="1">
    <location>
        <position position="1"/>
    </location>
</feature>
<accession>A0ABS8UWS7</accession>
<gene>
    <name evidence="1" type="ORF">HAX54_023728</name>
</gene>
<proteinExistence type="predicted"/>
<protein>
    <submittedName>
        <fullName evidence="1">Uncharacterized protein</fullName>
    </submittedName>
</protein>